<feature type="domain" description="Protein kinase" evidence="9">
    <location>
        <begin position="23"/>
        <end position="298"/>
    </location>
</feature>
<feature type="compositionally biased region" description="Acidic residues" evidence="8">
    <location>
        <begin position="435"/>
        <end position="458"/>
    </location>
</feature>
<dbReference type="PROSITE" id="PS00107">
    <property type="entry name" value="PROTEIN_KINASE_ATP"/>
    <property type="match status" value="1"/>
</dbReference>
<feature type="compositionally biased region" description="Low complexity" evidence="8">
    <location>
        <begin position="511"/>
        <end position="525"/>
    </location>
</feature>
<dbReference type="EMBL" id="JAAECE010000012">
    <property type="protein sequence ID" value="KAF1796560.1"/>
    <property type="molecule type" value="Genomic_DNA"/>
</dbReference>
<feature type="compositionally biased region" description="Basic and acidic residues" evidence="8">
    <location>
        <begin position="539"/>
        <end position="552"/>
    </location>
</feature>
<dbReference type="GO" id="GO:0005524">
    <property type="term" value="F:ATP binding"/>
    <property type="evidence" value="ECO:0007669"/>
    <property type="project" value="UniProtKB-UniRule"/>
</dbReference>
<sequence>MSHKDKSTSNHNKTSPLTCIDDYEFHRSLGKGSMGKVKLGVHVVSGEKVAVKIVRRANFQINGFTSSGKPRTKEQMMKEKLKEETRELRTIREAHIMMLLRHPHIVQLRNLVAVGPYFYILMDYVNGGQLLHYIVKRQKLTEQHARQFSRQIVSALDYMHRNSIVHRDLKIENILIDKAGRNIKIIDFGLSNLFCPERRLTTYCGSLYFAAPELLRASPYRGPEIDIWSLGVVIYVMVTGSVPFDDKSMPGLHEKIKRGQVAYPAHVSASCRDLLSRIFVINPTKRIILADVLRHEWMNQGYNKAIKNYLPLRLPIVPPLAPNILQHMTRGFNMGNAEDIRVKMEMIIKSQVYRSAAEHVARIQHTSVVHTPQDLVEKPYDDPQTEPAAYHPLLSLYHLTRERLSHQEMEQESDSPIKSNQSTCATPVSATTHFEEDDDDDDDDNDDDDQDHEEDQGNDVDHNDFGSGYPQNEANKHETMISLHNSAARSPLSPNLLGMSASSRPPPLVYSTSESSASNTSSMPSELLHRGPLEANSKLTDKSNPKSKEKPPSKSSFTHIFHRSTSSLAAIFAKVMCTR</sequence>
<dbReference type="GO" id="GO:0005737">
    <property type="term" value="C:cytoplasm"/>
    <property type="evidence" value="ECO:0007669"/>
    <property type="project" value="TreeGrafter"/>
</dbReference>
<feature type="binding site" evidence="7">
    <location>
        <position position="52"/>
    </location>
    <ligand>
        <name>ATP</name>
        <dbReference type="ChEBI" id="CHEBI:30616"/>
    </ligand>
</feature>
<keyword evidence="6 7" id="KW-0067">ATP-binding</keyword>
<dbReference type="FunFam" id="1.10.510.10:FF:000571">
    <property type="entry name" value="Maternal embryonic leucine zipper kinase"/>
    <property type="match status" value="1"/>
</dbReference>
<dbReference type="InterPro" id="IPR017441">
    <property type="entry name" value="Protein_kinase_ATP_BS"/>
</dbReference>
<dbReference type="GO" id="GO:0035556">
    <property type="term" value="P:intracellular signal transduction"/>
    <property type="evidence" value="ECO:0007669"/>
    <property type="project" value="TreeGrafter"/>
</dbReference>
<dbReference type="Proteomes" id="UP000469890">
    <property type="component" value="Unassembled WGS sequence"/>
</dbReference>
<gene>
    <name evidence="10" type="ORF">FB192DRAFT_1336642</name>
</gene>
<evidence type="ECO:0000256" key="5">
    <source>
        <dbReference type="ARBA" id="ARBA00022777"/>
    </source>
</evidence>
<keyword evidence="3" id="KW-0808">Transferase</keyword>
<reference evidence="10 11" key="1">
    <citation type="submission" date="2019-09" db="EMBL/GenBank/DDBJ databases">
        <authorList>
            <consortium name="DOE Joint Genome Institute"/>
            <person name="Mondo S.J."/>
            <person name="Navarro-Mendoza M.I."/>
            <person name="Perez-Arques C."/>
            <person name="Panchal S."/>
            <person name="Nicolas F.E."/>
            <person name="Ganguly P."/>
            <person name="Pangilinan J."/>
            <person name="Grigoriev I."/>
            <person name="Heitman J."/>
            <person name="Sanya K."/>
            <person name="Garre V."/>
        </authorList>
    </citation>
    <scope>NUCLEOTIDE SEQUENCE [LARGE SCALE GENOMIC DNA]</scope>
    <source>
        <strain evidence="10 11">MU402</strain>
    </source>
</reference>
<comment type="similarity">
    <text evidence="1">Belongs to the protein kinase superfamily. CAMK Ser/Thr protein kinase family. NIM1 subfamily.</text>
</comment>
<dbReference type="InterPro" id="IPR008271">
    <property type="entry name" value="Ser/Thr_kinase_AS"/>
</dbReference>
<dbReference type="SUPFAM" id="SSF56112">
    <property type="entry name" value="Protein kinase-like (PK-like)"/>
    <property type="match status" value="1"/>
</dbReference>
<evidence type="ECO:0000313" key="10">
    <source>
        <dbReference type="EMBL" id="KAF1796560.1"/>
    </source>
</evidence>
<evidence type="ECO:0000256" key="2">
    <source>
        <dbReference type="ARBA" id="ARBA00022527"/>
    </source>
</evidence>
<feature type="compositionally biased region" description="Polar residues" evidence="8">
    <location>
        <begin position="414"/>
        <end position="432"/>
    </location>
</feature>
<dbReference type="PROSITE" id="PS50011">
    <property type="entry name" value="PROTEIN_KINASE_DOM"/>
    <property type="match status" value="1"/>
</dbReference>
<accession>A0A8H4B6C9</accession>
<evidence type="ECO:0000256" key="4">
    <source>
        <dbReference type="ARBA" id="ARBA00022741"/>
    </source>
</evidence>
<proteinExistence type="inferred from homology"/>
<dbReference type="PANTHER" id="PTHR24346">
    <property type="entry name" value="MAP/MICROTUBULE AFFINITY-REGULATING KINASE"/>
    <property type="match status" value="1"/>
</dbReference>
<dbReference type="PROSITE" id="PS00108">
    <property type="entry name" value="PROTEIN_KINASE_ST"/>
    <property type="match status" value="1"/>
</dbReference>
<dbReference type="InterPro" id="IPR000719">
    <property type="entry name" value="Prot_kinase_dom"/>
</dbReference>
<keyword evidence="4 7" id="KW-0547">Nucleotide-binding</keyword>
<feature type="region of interest" description="Disordered" evidence="8">
    <location>
        <begin position="405"/>
        <end position="473"/>
    </location>
</feature>
<dbReference type="Pfam" id="PF00069">
    <property type="entry name" value="Pkinase"/>
    <property type="match status" value="1"/>
</dbReference>
<dbReference type="GO" id="GO:0004674">
    <property type="term" value="F:protein serine/threonine kinase activity"/>
    <property type="evidence" value="ECO:0007669"/>
    <property type="project" value="UniProtKB-KW"/>
</dbReference>
<evidence type="ECO:0000256" key="7">
    <source>
        <dbReference type="PROSITE-ProRule" id="PRU10141"/>
    </source>
</evidence>
<evidence type="ECO:0000313" key="11">
    <source>
        <dbReference type="Proteomes" id="UP000469890"/>
    </source>
</evidence>
<dbReference type="SMART" id="SM00220">
    <property type="entry name" value="S_TKc"/>
    <property type="match status" value="1"/>
</dbReference>
<dbReference type="GO" id="GO:0000226">
    <property type="term" value="P:microtubule cytoskeleton organization"/>
    <property type="evidence" value="ECO:0007669"/>
    <property type="project" value="TreeGrafter"/>
</dbReference>
<evidence type="ECO:0000256" key="1">
    <source>
        <dbReference type="ARBA" id="ARBA00010791"/>
    </source>
</evidence>
<keyword evidence="5 10" id="KW-0418">Kinase</keyword>
<evidence type="ECO:0000256" key="8">
    <source>
        <dbReference type="SAM" id="MobiDB-lite"/>
    </source>
</evidence>
<evidence type="ECO:0000256" key="3">
    <source>
        <dbReference type="ARBA" id="ARBA00022679"/>
    </source>
</evidence>
<evidence type="ECO:0000256" key="6">
    <source>
        <dbReference type="ARBA" id="ARBA00022840"/>
    </source>
</evidence>
<dbReference type="Gene3D" id="1.10.510.10">
    <property type="entry name" value="Transferase(Phosphotransferase) domain 1"/>
    <property type="match status" value="1"/>
</dbReference>
<feature type="region of interest" description="Disordered" evidence="8">
    <location>
        <begin position="492"/>
        <end position="559"/>
    </location>
</feature>
<evidence type="ECO:0000259" key="9">
    <source>
        <dbReference type="PROSITE" id="PS50011"/>
    </source>
</evidence>
<name>A0A8H4B6C9_MUCCL</name>
<organism evidence="10 11">
    <name type="scientific">Mucor circinelloides f. lusitanicus</name>
    <name type="common">Mucor racemosus var. lusitanicus</name>
    <dbReference type="NCBI Taxonomy" id="29924"/>
    <lineage>
        <taxon>Eukaryota</taxon>
        <taxon>Fungi</taxon>
        <taxon>Fungi incertae sedis</taxon>
        <taxon>Mucoromycota</taxon>
        <taxon>Mucoromycotina</taxon>
        <taxon>Mucoromycetes</taxon>
        <taxon>Mucorales</taxon>
        <taxon>Mucorineae</taxon>
        <taxon>Mucoraceae</taxon>
        <taxon>Mucor</taxon>
    </lineage>
</organism>
<protein>
    <submittedName>
        <fullName evidence="10">Kinase-like domain-containing protein</fullName>
    </submittedName>
</protein>
<dbReference type="PANTHER" id="PTHR24346:SF82">
    <property type="entry name" value="KP78A-RELATED"/>
    <property type="match status" value="1"/>
</dbReference>
<keyword evidence="2" id="KW-0723">Serine/threonine-protein kinase</keyword>
<dbReference type="AlphaFoldDB" id="A0A8H4B6C9"/>
<comment type="caution">
    <text evidence="10">The sequence shown here is derived from an EMBL/GenBank/DDBJ whole genome shotgun (WGS) entry which is preliminary data.</text>
</comment>
<dbReference type="InterPro" id="IPR011009">
    <property type="entry name" value="Kinase-like_dom_sf"/>
</dbReference>